<gene>
    <name evidence="2" type="ORF">BcabD6B2_09270</name>
</gene>
<feature type="compositionally biased region" description="Basic and acidic residues" evidence="1">
    <location>
        <begin position="302"/>
        <end position="318"/>
    </location>
</feature>
<proteinExistence type="predicted"/>
<name>A0AAV4LMT1_BABCB</name>
<feature type="compositionally biased region" description="Polar residues" evidence="1">
    <location>
        <begin position="385"/>
        <end position="399"/>
    </location>
</feature>
<sequence length="676" mass="74026">MLWWFYQVSQPLLDGIVVQAPNDVVYGPVDSFKLTYFIYAGYFEETTPVASYRLSERFEGTYHELRKLLPMLERDFEEHCDAFFGCSHYMDELLQPENEDVVDPDIKPSTHHLRSPSVSGRSVPQRPVDAGGVSISHHQSPADSGGRDSPAPIDRHPSYQELTCPKAGPTDLVARRPGSQQSHPSFSNNIAHPASGTMYHDLASFDSGVFRGGDAAVHSELAIPMHLQSILLYENSQQVASIPPPSPNSRRSSSGPFYSSRLTRELWVPTTEEALRPRISSGDFAGFKTMTTSVTFQMSRQPTRDADGQGGPRHDAPAERPLALPPIDIPPINLPRWSADTPTPAALDGASYSSFDGRKPTRSPSPAPPPMPVQSHDRHWHYDGSTDQWHSPSEPTATAHTPGFTVDATPQLRSPAMDAYGAPAPWGSPLLRPPPPPQRGARYNGGMAFAPADGLESGDSLGASRHGGGGRSHGEAVSAHQMLIKQRLQSNLRETHEHLSRVPGHSHVDQLAQAHRDLAGQRLERRRVLLLRQVRVHELQPRYLVDGAAHRVVDRAPAQLVAALRRLRDRLEAVVVEGHDAAQHAVGLDERALVVVVGEGVLLQKVLPDDLGHLQRHLLVLRERVAPDQLDDLQQLALLLQNVLQHLHVGHELGAGLLEVALQLLLVLGEGGGPVD</sequence>
<dbReference type="GeneID" id="94192975"/>
<feature type="compositionally biased region" description="Pro residues" evidence="1">
    <location>
        <begin position="323"/>
        <end position="333"/>
    </location>
</feature>
<dbReference type="Proteomes" id="UP001497744">
    <property type="component" value="Unassembled WGS sequence"/>
</dbReference>
<evidence type="ECO:0000313" key="3">
    <source>
        <dbReference type="Proteomes" id="UP001497744"/>
    </source>
</evidence>
<dbReference type="AlphaFoldDB" id="A0AAV4LMT1"/>
<organism evidence="2 3">
    <name type="scientific">Babesia caballi</name>
    <dbReference type="NCBI Taxonomy" id="5871"/>
    <lineage>
        <taxon>Eukaryota</taxon>
        <taxon>Sar</taxon>
        <taxon>Alveolata</taxon>
        <taxon>Apicomplexa</taxon>
        <taxon>Aconoidasida</taxon>
        <taxon>Piroplasmida</taxon>
        <taxon>Babesiidae</taxon>
        <taxon>Babesia</taxon>
    </lineage>
</organism>
<dbReference type="RefSeq" id="XP_067713563.1">
    <property type="nucleotide sequence ID" value="XM_067857462.1"/>
</dbReference>
<reference evidence="2 3" key="1">
    <citation type="submission" date="2021-06" db="EMBL/GenBank/DDBJ databases">
        <title>Genome sequence of Babesia caballi.</title>
        <authorList>
            <person name="Yamagishi J."/>
            <person name="Kidaka T."/>
            <person name="Ochi A."/>
        </authorList>
    </citation>
    <scope>NUCLEOTIDE SEQUENCE [LARGE SCALE GENOMIC DNA]</scope>
    <source>
        <strain evidence="2">USDA-D6B2</strain>
    </source>
</reference>
<comment type="caution">
    <text evidence="2">The sequence shown here is derived from an EMBL/GenBank/DDBJ whole genome shotgun (WGS) entry which is preliminary data.</text>
</comment>
<accession>A0AAV4LMT1</accession>
<dbReference type="EMBL" id="BPLF01000001">
    <property type="protein sequence ID" value="GIX61492.1"/>
    <property type="molecule type" value="Genomic_DNA"/>
</dbReference>
<feature type="compositionally biased region" description="Basic and acidic residues" evidence="1">
    <location>
        <begin position="375"/>
        <end position="384"/>
    </location>
</feature>
<feature type="compositionally biased region" description="Polar residues" evidence="1">
    <location>
        <begin position="292"/>
        <end position="301"/>
    </location>
</feature>
<feature type="region of interest" description="Disordered" evidence="1">
    <location>
        <begin position="292"/>
        <end position="475"/>
    </location>
</feature>
<protein>
    <submittedName>
        <fullName evidence="2">HEAT repeat protein, putative</fullName>
    </submittedName>
</protein>
<evidence type="ECO:0000313" key="2">
    <source>
        <dbReference type="EMBL" id="GIX61492.1"/>
    </source>
</evidence>
<feature type="compositionally biased region" description="Pro residues" evidence="1">
    <location>
        <begin position="363"/>
        <end position="372"/>
    </location>
</feature>
<feature type="region of interest" description="Disordered" evidence="1">
    <location>
        <begin position="100"/>
        <end position="161"/>
    </location>
</feature>
<evidence type="ECO:0000256" key="1">
    <source>
        <dbReference type="SAM" id="MobiDB-lite"/>
    </source>
</evidence>
<keyword evidence="3" id="KW-1185">Reference proteome</keyword>